<comment type="catalytic activity">
    <reaction evidence="3">
        <text>2,5-dioxopentanoate + NAD(+) + H2O = 2-oxoglutarate + NADH + 2 H(+)</text>
        <dbReference type="Rhea" id="RHEA:47152"/>
        <dbReference type="ChEBI" id="CHEBI:15377"/>
        <dbReference type="ChEBI" id="CHEBI:15378"/>
        <dbReference type="ChEBI" id="CHEBI:16810"/>
        <dbReference type="ChEBI" id="CHEBI:57540"/>
        <dbReference type="ChEBI" id="CHEBI:57945"/>
        <dbReference type="ChEBI" id="CHEBI:58136"/>
    </reaction>
</comment>
<reference evidence="7 8" key="1">
    <citation type="journal article" date="2012" name="BMC Genomics">
        <title>Comparative genomics of the classical Bordetella subspecies: the evolution and exchange of virulence-associated diversity amongst closely related pathogens.</title>
        <authorList>
            <person name="Park J."/>
            <person name="Zhang Y."/>
            <person name="Buboltz A.M."/>
            <person name="Zhang X."/>
            <person name="Schuster S.C."/>
            <person name="Ahuja U."/>
            <person name="Liu M."/>
            <person name="Miller J.F."/>
            <person name="Sebaihia M."/>
            <person name="Bentley S.D."/>
            <person name="Parkhill J."/>
            <person name="Harvill E.T."/>
        </authorList>
    </citation>
    <scope>NUCLEOTIDE SEQUENCE [LARGE SCALE GENOMIC DNA]</scope>
    <source>
        <strain evidence="7 8">253</strain>
    </source>
</reference>
<dbReference type="EC" id="1.2.1.26" evidence="5"/>
<evidence type="ECO:0000259" key="6">
    <source>
        <dbReference type="Pfam" id="PF00171"/>
    </source>
</evidence>
<dbReference type="Pfam" id="PF00171">
    <property type="entry name" value="Aldedh"/>
    <property type="match status" value="1"/>
</dbReference>
<proteinExistence type="inferred from homology"/>
<dbReference type="EMBL" id="HE965806">
    <property type="protein sequence ID" value="CCJ53896.1"/>
    <property type="molecule type" value="Genomic_DNA"/>
</dbReference>
<dbReference type="Gene3D" id="3.40.605.10">
    <property type="entry name" value="Aldehyde Dehydrogenase, Chain A, domain 1"/>
    <property type="match status" value="1"/>
</dbReference>
<dbReference type="InterPro" id="IPR016161">
    <property type="entry name" value="Ald_DH/histidinol_DH"/>
</dbReference>
<evidence type="ECO:0000313" key="7">
    <source>
        <dbReference type="EMBL" id="CCJ53896.1"/>
    </source>
</evidence>
<evidence type="ECO:0000256" key="3">
    <source>
        <dbReference type="ARBA" id="ARBA00050769"/>
    </source>
</evidence>
<dbReference type="PANTHER" id="PTHR43353">
    <property type="entry name" value="SUCCINATE-SEMIALDEHYDE DEHYDROGENASE, MITOCHONDRIAL"/>
    <property type="match status" value="1"/>
</dbReference>
<organism evidence="7 8">
    <name type="scientific">Bordetella bronchiseptica 253</name>
    <dbReference type="NCBI Taxonomy" id="568707"/>
    <lineage>
        <taxon>Bacteria</taxon>
        <taxon>Pseudomonadati</taxon>
        <taxon>Pseudomonadota</taxon>
        <taxon>Betaproteobacteria</taxon>
        <taxon>Burkholderiales</taxon>
        <taxon>Alcaligenaceae</taxon>
        <taxon>Bordetella</taxon>
    </lineage>
</organism>
<gene>
    <name evidence="7" type="ORF">BN112_1979</name>
</gene>
<dbReference type="CDD" id="cd07129">
    <property type="entry name" value="ALDH_KGSADH"/>
    <property type="match status" value="1"/>
</dbReference>
<dbReference type="InterPro" id="IPR016162">
    <property type="entry name" value="Ald_DH_N"/>
</dbReference>
<dbReference type="InterPro" id="IPR044151">
    <property type="entry name" value="ALDH_KGSADH"/>
</dbReference>
<dbReference type="OrthoDB" id="9770537at2"/>
<evidence type="ECO:0000313" key="8">
    <source>
        <dbReference type="Proteomes" id="UP000007564"/>
    </source>
</evidence>
<evidence type="ECO:0000256" key="4">
    <source>
        <dbReference type="ARBA" id="ARBA00051918"/>
    </source>
</evidence>
<protein>
    <recommendedName>
        <fullName evidence="5">2,5-dioxovalerate dehydrogenase</fullName>
        <ecNumber evidence="5">1.2.1.26</ecNumber>
    </recommendedName>
</protein>
<dbReference type="RefSeq" id="WP_015064271.1">
    <property type="nucleotide sequence ID" value="NC_019382.1"/>
</dbReference>
<dbReference type="PANTHER" id="PTHR43353:SF3">
    <property type="entry name" value="ALDEHYDE DEHYDROGENASE-RELATED"/>
    <property type="match status" value="1"/>
</dbReference>
<accession>A0A0C6P6I4</accession>
<dbReference type="InterPro" id="IPR050740">
    <property type="entry name" value="Aldehyde_DH_Superfamily"/>
</dbReference>
<evidence type="ECO:0000256" key="5">
    <source>
        <dbReference type="ARBA" id="ARBA00067023"/>
    </source>
</evidence>
<dbReference type="KEGG" id="bbh:BN112_1979"/>
<comment type="similarity">
    <text evidence="1">Belongs to the aldehyde dehydrogenase family.</text>
</comment>
<evidence type="ECO:0000256" key="1">
    <source>
        <dbReference type="ARBA" id="ARBA00009986"/>
    </source>
</evidence>
<dbReference type="FunFam" id="3.40.605.10:FF:000037">
    <property type="entry name" value="NADP-dependent fatty aldehyde dehydrogenase"/>
    <property type="match status" value="1"/>
</dbReference>
<keyword evidence="2 7" id="KW-0560">Oxidoreductase</keyword>
<dbReference type="AlphaFoldDB" id="A0A0C6P6I4"/>
<dbReference type="InterPro" id="IPR016163">
    <property type="entry name" value="Ald_DH_C"/>
</dbReference>
<name>A0A0C6P6I4_BORBO</name>
<feature type="domain" description="Aldehyde dehydrogenase" evidence="6">
    <location>
        <begin position="24"/>
        <end position="468"/>
    </location>
</feature>
<dbReference type="InterPro" id="IPR015590">
    <property type="entry name" value="Aldehyde_DH_dom"/>
</dbReference>
<dbReference type="GO" id="GO:0047533">
    <property type="term" value="F:2,5-dioxovalerate dehydrogenase (NADP+) activity"/>
    <property type="evidence" value="ECO:0007669"/>
    <property type="project" value="UniProtKB-EC"/>
</dbReference>
<dbReference type="Gene3D" id="3.40.309.10">
    <property type="entry name" value="Aldehyde Dehydrogenase, Chain A, domain 2"/>
    <property type="match status" value="1"/>
</dbReference>
<comment type="catalytic activity">
    <reaction evidence="4">
        <text>2,5-dioxopentanoate + NADP(+) + H2O = 2-oxoglutarate + NADPH + 2 H(+)</text>
        <dbReference type="Rhea" id="RHEA:11296"/>
        <dbReference type="ChEBI" id="CHEBI:15377"/>
        <dbReference type="ChEBI" id="CHEBI:15378"/>
        <dbReference type="ChEBI" id="CHEBI:16810"/>
        <dbReference type="ChEBI" id="CHEBI:57783"/>
        <dbReference type="ChEBI" id="CHEBI:58136"/>
        <dbReference type="ChEBI" id="CHEBI:58349"/>
        <dbReference type="EC" id="1.2.1.26"/>
    </reaction>
</comment>
<dbReference type="SUPFAM" id="SSF53720">
    <property type="entry name" value="ALDH-like"/>
    <property type="match status" value="1"/>
</dbReference>
<dbReference type="Proteomes" id="UP000007564">
    <property type="component" value="Chromosome"/>
</dbReference>
<dbReference type="HOGENOM" id="CLU_027555_0_0_4"/>
<sequence>MTISGAMMIGRSTVAGDGPRLYAFDPNENREIEPAFSSATRGLVDAACDLAARAFDRYRGLPLQARAGFLERIAANIERIGDELIQRAHSETGLPRARLEGERARTVGQLRLFAEVVGSGHWLNATLDTPQPDRQPAPRPDLRMARMPVGPVAVFGASNFPLAFSVAGGDTASALAAGCPVVVKAHSAHLGTSELVARAVQQAGIECDMPDGVFSLVVGPGAEVGASLVAHPAIKAVGFTGSRQGGLALVDVAARRREPIPVYAEMSSVNPFFVLPGALARRAPALAAGLADSIALGAGQFCTNPGLIVLLDSEAARRFVGELAQALGGKAPQTMLTAGIARAYGAALERRLGEPGVEQVLPPARGPSPCSARPALFAIDAGDFMAAALHHEEIFGPASVVVYCRDRPQLHRLAESLEGQLTSTLHFEDADRDEVGRLLPILEKKAGRLIANGYPTGVEVSHAMVHGGPFPSTSNARATSVGASAIDRFLRPVCYQDFPSELVPAALQDGNPLALWRLRDGRMQQG</sequence>
<evidence type="ECO:0000256" key="2">
    <source>
        <dbReference type="ARBA" id="ARBA00023002"/>
    </source>
</evidence>